<evidence type="ECO:0000256" key="1">
    <source>
        <dbReference type="ARBA" id="ARBA00001947"/>
    </source>
</evidence>
<keyword evidence="7" id="KW-0521">NADP</keyword>
<dbReference type="InterPro" id="IPR036291">
    <property type="entry name" value="NAD(P)-bd_dom_sf"/>
</dbReference>
<accession>A0A0U5FNZ6</accession>
<comment type="catalytic activity">
    <reaction evidence="10">
        <text>a primary alcohol + NADP(+) = an aldehyde + NADPH + H(+)</text>
        <dbReference type="Rhea" id="RHEA:15937"/>
        <dbReference type="ChEBI" id="CHEBI:15378"/>
        <dbReference type="ChEBI" id="CHEBI:15734"/>
        <dbReference type="ChEBI" id="CHEBI:17478"/>
        <dbReference type="ChEBI" id="CHEBI:57783"/>
        <dbReference type="ChEBI" id="CHEBI:58349"/>
        <dbReference type="EC" id="1.1.1.2"/>
    </reaction>
    <physiologicalReaction direction="left-to-right" evidence="10">
        <dbReference type="Rhea" id="RHEA:15938"/>
    </physiologicalReaction>
    <physiologicalReaction direction="right-to-left" evidence="10">
        <dbReference type="Rhea" id="RHEA:15939"/>
    </physiologicalReaction>
</comment>
<evidence type="ECO:0000256" key="10">
    <source>
        <dbReference type="ARBA" id="ARBA00050997"/>
    </source>
</evidence>
<keyword evidence="6 11" id="KW-0862">Zinc</keyword>
<dbReference type="Pfam" id="PF00107">
    <property type="entry name" value="ADH_zinc_N"/>
    <property type="match status" value="1"/>
</dbReference>
<evidence type="ECO:0000259" key="12">
    <source>
        <dbReference type="SMART" id="SM00829"/>
    </source>
</evidence>
<dbReference type="SMART" id="SM00829">
    <property type="entry name" value="PKS_ER"/>
    <property type="match status" value="1"/>
</dbReference>
<keyword evidence="4" id="KW-0597">Phosphoprotein</keyword>
<evidence type="ECO:0000256" key="5">
    <source>
        <dbReference type="ARBA" id="ARBA00022723"/>
    </source>
</evidence>
<dbReference type="SUPFAM" id="SSF51735">
    <property type="entry name" value="NAD(P)-binding Rossmann-fold domains"/>
    <property type="match status" value="1"/>
</dbReference>
<dbReference type="InterPro" id="IPR013154">
    <property type="entry name" value="ADH-like_N"/>
</dbReference>
<name>A0A0U5FNZ6_ASPCI</name>
<dbReference type="GO" id="GO:0008106">
    <property type="term" value="F:alcohol dehydrogenase (NADP+) activity"/>
    <property type="evidence" value="ECO:0007669"/>
    <property type="project" value="UniProtKB-EC"/>
</dbReference>
<proteinExistence type="inferred from homology"/>
<dbReference type="Pfam" id="PF08240">
    <property type="entry name" value="ADH_N"/>
    <property type="match status" value="1"/>
</dbReference>
<dbReference type="InterPro" id="IPR002328">
    <property type="entry name" value="ADH_Zn_CS"/>
</dbReference>
<evidence type="ECO:0000256" key="7">
    <source>
        <dbReference type="ARBA" id="ARBA00022857"/>
    </source>
</evidence>
<dbReference type="CDD" id="cd05283">
    <property type="entry name" value="CAD1"/>
    <property type="match status" value="1"/>
</dbReference>
<dbReference type="EC" id="1.1.1.2" evidence="9"/>
<evidence type="ECO:0000256" key="8">
    <source>
        <dbReference type="ARBA" id="ARBA00023002"/>
    </source>
</evidence>
<dbReference type="STRING" id="454130.A0A0U5FNZ6"/>
<evidence type="ECO:0000313" key="13">
    <source>
        <dbReference type="EMBL" id="CEL01067.1"/>
    </source>
</evidence>
<dbReference type="PANTHER" id="PTHR42683">
    <property type="entry name" value="ALDEHYDE REDUCTASE"/>
    <property type="match status" value="1"/>
</dbReference>
<dbReference type="GO" id="GO:0006066">
    <property type="term" value="P:alcohol metabolic process"/>
    <property type="evidence" value="ECO:0007669"/>
    <property type="project" value="UniProtKB-ARBA"/>
</dbReference>
<dbReference type="PROSITE" id="PS00059">
    <property type="entry name" value="ADH_ZINC"/>
    <property type="match status" value="1"/>
</dbReference>
<dbReference type="GO" id="GO:0008270">
    <property type="term" value="F:zinc ion binding"/>
    <property type="evidence" value="ECO:0007669"/>
    <property type="project" value="InterPro"/>
</dbReference>
<feature type="domain" description="Enoyl reductase (ER)" evidence="12">
    <location>
        <begin position="18"/>
        <end position="356"/>
    </location>
</feature>
<dbReference type="Gene3D" id="3.90.180.10">
    <property type="entry name" value="Medium-chain alcohol dehydrogenases, catalytic domain"/>
    <property type="match status" value="1"/>
</dbReference>
<reference evidence="14" key="1">
    <citation type="journal article" date="2016" name="Genome Announc.">
        <title>Draft genome sequences of fungus Aspergillus calidoustus.</title>
        <authorList>
            <person name="Horn F."/>
            <person name="Linde J."/>
            <person name="Mattern D.J."/>
            <person name="Walther G."/>
            <person name="Guthke R."/>
            <person name="Scherlach K."/>
            <person name="Martin K."/>
            <person name="Brakhage A.A."/>
            <person name="Petzke L."/>
            <person name="Valiante V."/>
        </authorList>
    </citation>
    <scope>NUCLEOTIDE SEQUENCE [LARGE SCALE GENOMIC DNA]</scope>
    <source>
        <strain evidence="14">SF006504</strain>
    </source>
</reference>
<protein>
    <recommendedName>
        <fullName evidence="9">alcohol dehydrogenase (NADP(+))</fullName>
        <ecNumber evidence="9">1.1.1.2</ecNumber>
    </recommendedName>
</protein>
<comment type="subunit">
    <text evidence="3">Homodimer.</text>
</comment>
<keyword evidence="8" id="KW-0560">Oxidoreductase</keyword>
<dbReference type="FunFam" id="3.40.50.720:FF:000158">
    <property type="entry name" value="Zinc-binding alcohol dehydrogenase"/>
    <property type="match status" value="1"/>
</dbReference>
<dbReference type="InterPro" id="IPR013149">
    <property type="entry name" value="ADH-like_C"/>
</dbReference>
<organism evidence="13 14">
    <name type="scientific">Aspergillus calidoustus</name>
    <dbReference type="NCBI Taxonomy" id="454130"/>
    <lineage>
        <taxon>Eukaryota</taxon>
        <taxon>Fungi</taxon>
        <taxon>Dikarya</taxon>
        <taxon>Ascomycota</taxon>
        <taxon>Pezizomycotina</taxon>
        <taxon>Eurotiomycetes</taxon>
        <taxon>Eurotiomycetidae</taxon>
        <taxon>Eurotiales</taxon>
        <taxon>Aspergillaceae</taxon>
        <taxon>Aspergillus</taxon>
        <taxon>Aspergillus subgen. Nidulantes</taxon>
    </lineage>
</organism>
<dbReference type="EMBL" id="CDMC01000001">
    <property type="protein sequence ID" value="CEL01067.1"/>
    <property type="molecule type" value="Genomic_DNA"/>
</dbReference>
<dbReference type="OMA" id="DEKWARN"/>
<evidence type="ECO:0000256" key="3">
    <source>
        <dbReference type="ARBA" id="ARBA00011738"/>
    </source>
</evidence>
<dbReference type="InterPro" id="IPR011032">
    <property type="entry name" value="GroES-like_sf"/>
</dbReference>
<keyword evidence="14" id="KW-1185">Reference proteome</keyword>
<evidence type="ECO:0000256" key="6">
    <source>
        <dbReference type="ARBA" id="ARBA00022833"/>
    </source>
</evidence>
<evidence type="ECO:0000313" key="14">
    <source>
        <dbReference type="Proteomes" id="UP000054771"/>
    </source>
</evidence>
<dbReference type="AlphaFoldDB" id="A0A0U5FNZ6"/>
<dbReference type="OrthoDB" id="1879366at2759"/>
<dbReference type="InterPro" id="IPR020843">
    <property type="entry name" value="ER"/>
</dbReference>
<evidence type="ECO:0000256" key="4">
    <source>
        <dbReference type="ARBA" id="ARBA00022553"/>
    </source>
</evidence>
<dbReference type="Proteomes" id="UP000054771">
    <property type="component" value="Unassembled WGS sequence"/>
</dbReference>
<comment type="similarity">
    <text evidence="2 11">Belongs to the zinc-containing alcohol dehydrogenase family.</text>
</comment>
<dbReference type="Gene3D" id="3.40.50.720">
    <property type="entry name" value="NAD(P)-binding Rossmann-like Domain"/>
    <property type="match status" value="1"/>
</dbReference>
<dbReference type="InterPro" id="IPR047109">
    <property type="entry name" value="CAD-like"/>
</dbReference>
<evidence type="ECO:0000256" key="11">
    <source>
        <dbReference type="RuleBase" id="RU361277"/>
    </source>
</evidence>
<sequence>MTQQDYKFTGWLALDPSAADGKMVWQEFEPKTWEETDIDIKISHCGICGTDLHTLRSGWGPSQYPCCVGHEIVGTAVRVGSKAEGNIKVGDRVGVGAQADSCLGRLGDCPECAMGLENYCSRKFVGTYNDTFLNGEKSFGGYALYNRSPSHFVVKIPDSVPSSHAAPMLCGGVTVYSPLKNSGCGPGKRVGIIGLGGLGHFGVLFAKALGADKVVAISRKKEKESDALALGADAYLATDDEPDWESKYARSLDIVLSTVSSAKMPLDGYLGLLATQGSFVQVGLPDDGILNLPAMKLLRQIKAGSSFIGSPNEIREMLALVAEKDIKAWVEEVPMKDANKAIVDMHKGLARYRYVLYNEES</sequence>
<evidence type="ECO:0000256" key="2">
    <source>
        <dbReference type="ARBA" id="ARBA00008072"/>
    </source>
</evidence>
<dbReference type="SUPFAM" id="SSF50129">
    <property type="entry name" value="GroES-like"/>
    <property type="match status" value="1"/>
</dbReference>
<gene>
    <name evidence="13" type="ORF">ASPCAL00659</name>
</gene>
<evidence type="ECO:0000256" key="9">
    <source>
        <dbReference type="ARBA" id="ARBA00024074"/>
    </source>
</evidence>
<comment type="cofactor">
    <cofactor evidence="1 11">
        <name>Zn(2+)</name>
        <dbReference type="ChEBI" id="CHEBI:29105"/>
    </cofactor>
</comment>
<keyword evidence="5 11" id="KW-0479">Metal-binding</keyword>